<evidence type="ECO:0000313" key="3">
    <source>
        <dbReference type="EMBL" id="MPC47101.1"/>
    </source>
</evidence>
<feature type="signal peptide" evidence="2">
    <location>
        <begin position="1"/>
        <end position="16"/>
    </location>
</feature>
<gene>
    <name evidence="3" type="ORF">E2C01_040836</name>
</gene>
<comment type="caution">
    <text evidence="3">The sequence shown here is derived from an EMBL/GenBank/DDBJ whole genome shotgun (WGS) entry which is preliminary data.</text>
</comment>
<feature type="compositionally biased region" description="Polar residues" evidence="1">
    <location>
        <begin position="259"/>
        <end position="269"/>
    </location>
</feature>
<sequence length="269" mass="29598">MVVEVVLVVVIVVSESEVVKGTAQYKYRDNNKTLSQYCLCPHSLNLSPIFSCSSITPSYSSTYHPSSVSSGFALPCRPHRLPLAPPCIVFRVPRPPQPSPSHHQPLITNIPPASSLSLQGKTKALAQMTRNSLGPPEAVISRGPLRLRLMTALKTETAASVQPGTNSRQTRHSTLSPPPHLIPHLYYKLHVSHHRLFIAWLFILIHTPATIATPHQPISTTPPVTDHQYHTTNTRPHHATSTTPPVPVPHHTTRSTPHQITSTKQTVLN</sequence>
<reference evidence="3 4" key="1">
    <citation type="submission" date="2019-05" db="EMBL/GenBank/DDBJ databases">
        <title>Another draft genome of Portunus trituberculatus and its Hox gene families provides insights of decapod evolution.</title>
        <authorList>
            <person name="Jeong J.-H."/>
            <person name="Song I."/>
            <person name="Kim S."/>
            <person name="Choi T."/>
            <person name="Kim D."/>
            <person name="Ryu S."/>
            <person name="Kim W."/>
        </authorList>
    </citation>
    <scope>NUCLEOTIDE SEQUENCE [LARGE SCALE GENOMIC DNA]</scope>
    <source>
        <tissue evidence="3">Muscle</tissue>
    </source>
</reference>
<feature type="chain" id="PRO_5023107938" evidence="2">
    <location>
        <begin position="17"/>
        <end position="269"/>
    </location>
</feature>
<dbReference type="AlphaFoldDB" id="A0A5B7FIG2"/>
<accession>A0A5B7FIG2</accession>
<proteinExistence type="predicted"/>
<evidence type="ECO:0000256" key="1">
    <source>
        <dbReference type="SAM" id="MobiDB-lite"/>
    </source>
</evidence>
<keyword evidence="2" id="KW-0732">Signal</keyword>
<evidence type="ECO:0000313" key="4">
    <source>
        <dbReference type="Proteomes" id="UP000324222"/>
    </source>
</evidence>
<name>A0A5B7FIG2_PORTR</name>
<feature type="region of interest" description="Disordered" evidence="1">
    <location>
        <begin position="219"/>
        <end position="269"/>
    </location>
</feature>
<dbReference type="Proteomes" id="UP000324222">
    <property type="component" value="Unassembled WGS sequence"/>
</dbReference>
<evidence type="ECO:0000256" key="2">
    <source>
        <dbReference type="SAM" id="SignalP"/>
    </source>
</evidence>
<protein>
    <submittedName>
        <fullName evidence="3">Uncharacterized protein</fullName>
    </submittedName>
</protein>
<organism evidence="3 4">
    <name type="scientific">Portunus trituberculatus</name>
    <name type="common">Swimming crab</name>
    <name type="synonym">Neptunus trituberculatus</name>
    <dbReference type="NCBI Taxonomy" id="210409"/>
    <lineage>
        <taxon>Eukaryota</taxon>
        <taxon>Metazoa</taxon>
        <taxon>Ecdysozoa</taxon>
        <taxon>Arthropoda</taxon>
        <taxon>Crustacea</taxon>
        <taxon>Multicrustacea</taxon>
        <taxon>Malacostraca</taxon>
        <taxon>Eumalacostraca</taxon>
        <taxon>Eucarida</taxon>
        <taxon>Decapoda</taxon>
        <taxon>Pleocyemata</taxon>
        <taxon>Brachyura</taxon>
        <taxon>Eubrachyura</taxon>
        <taxon>Portunoidea</taxon>
        <taxon>Portunidae</taxon>
        <taxon>Portuninae</taxon>
        <taxon>Portunus</taxon>
    </lineage>
</organism>
<keyword evidence="4" id="KW-1185">Reference proteome</keyword>
<dbReference type="EMBL" id="VSRR010007552">
    <property type="protein sequence ID" value="MPC47101.1"/>
    <property type="molecule type" value="Genomic_DNA"/>
</dbReference>